<protein>
    <submittedName>
        <fullName evidence="7">Rod shape determining protein</fullName>
    </submittedName>
</protein>
<evidence type="ECO:0000256" key="3">
    <source>
        <dbReference type="ARBA" id="ARBA00022960"/>
    </source>
</evidence>
<dbReference type="GO" id="GO:0005886">
    <property type="term" value="C:plasma membrane"/>
    <property type="evidence" value="ECO:0007669"/>
    <property type="project" value="TreeGrafter"/>
</dbReference>
<evidence type="ECO:0000256" key="6">
    <source>
        <dbReference type="SAM" id="Phobius"/>
    </source>
</evidence>
<feature type="transmembrane region" description="Helical" evidence="6">
    <location>
        <begin position="372"/>
        <end position="390"/>
    </location>
</feature>
<dbReference type="EMBL" id="AZFQ01000052">
    <property type="protein sequence ID" value="KRL97366.1"/>
    <property type="molecule type" value="Genomic_DNA"/>
</dbReference>
<accession>A0A0R1UW75</accession>
<evidence type="ECO:0000313" key="7">
    <source>
        <dbReference type="EMBL" id="KRL97366.1"/>
    </source>
</evidence>
<dbReference type="Pfam" id="PF01098">
    <property type="entry name" value="FTSW_RODA_SPOVE"/>
    <property type="match status" value="1"/>
</dbReference>
<feature type="transmembrane region" description="Helical" evidence="6">
    <location>
        <begin position="305"/>
        <end position="323"/>
    </location>
</feature>
<keyword evidence="3" id="KW-0133">Cell shape</keyword>
<name>A0A0R1UW75_9LACO</name>
<evidence type="ECO:0000256" key="2">
    <source>
        <dbReference type="ARBA" id="ARBA00022692"/>
    </source>
</evidence>
<feature type="transmembrane region" description="Helical" evidence="6">
    <location>
        <begin position="27"/>
        <end position="48"/>
    </location>
</feature>
<dbReference type="GO" id="GO:0015648">
    <property type="term" value="F:lipid-linked peptidoglycan transporter activity"/>
    <property type="evidence" value="ECO:0007669"/>
    <property type="project" value="TreeGrafter"/>
</dbReference>
<evidence type="ECO:0000313" key="8">
    <source>
        <dbReference type="Proteomes" id="UP000051166"/>
    </source>
</evidence>
<keyword evidence="2 6" id="KW-0812">Transmembrane</keyword>
<evidence type="ECO:0000256" key="1">
    <source>
        <dbReference type="ARBA" id="ARBA00004141"/>
    </source>
</evidence>
<feature type="transmembrane region" description="Helical" evidence="6">
    <location>
        <begin position="86"/>
        <end position="108"/>
    </location>
</feature>
<evidence type="ECO:0000256" key="4">
    <source>
        <dbReference type="ARBA" id="ARBA00022989"/>
    </source>
</evidence>
<reference evidence="7 8" key="1">
    <citation type="journal article" date="2015" name="Genome Announc.">
        <title>Expanding the biotechnology potential of lactobacilli through comparative genomics of 213 strains and associated genera.</title>
        <authorList>
            <person name="Sun Z."/>
            <person name="Harris H.M."/>
            <person name="McCann A."/>
            <person name="Guo C."/>
            <person name="Argimon S."/>
            <person name="Zhang W."/>
            <person name="Yang X."/>
            <person name="Jeffery I.B."/>
            <person name="Cooney J.C."/>
            <person name="Kagawa T.F."/>
            <person name="Liu W."/>
            <person name="Song Y."/>
            <person name="Salvetti E."/>
            <person name="Wrobel A."/>
            <person name="Rasinkangas P."/>
            <person name="Parkhill J."/>
            <person name="Rea M.C."/>
            <person name="O'Sullivan O."/>
            <person name="Ritari J."/>
            <person name="Douillard F.P."/>
            <person name="Paul Ross R."/>
            <person name="Yang R."/>
            <person name="Briner A.E."/>
            <person name="Felis G.E."/>
            <person name="de Vos W.M."/>
            <person name="Barrangou R."/>
            <person name="Klaenhammer T.R."/>
            <person name="Caufield P.W."/>
            <person name="Cui Y."/>
            <person name="Zhang H."/>
            <person name="O'Toole P.W."/>
        </authorList>
    </citation>
    <scope>NUCLEOTIDE SEQUENCE [LARGE SCALE GENOMIC DNA]</scope>
    <source>
        <strain evidence="7 8">DSM 16230</strain>
    </source>
</reference>
<dbReference type="PROSITE" id="PS00428">
    <property type="entry name" value="FTSW_RODA_SPOVE"/>
    <property type="match status" value="1"/>
</dbReference>
<comment type="caution">
    <text evidence="7">The sequence shown here is derived from an EMBL/GenBank/DDBJ whole genome shotgun (WGS) entry which is preliminary data.</text>
</comment>
<feature type="transmembrane region" description="Helical" evidence="6">
    <location>
        <begin position="209"/>
        <end position="231"/>
    </location>
</feature>
<keyword evidence="5 6" id="KW-0472">Membrane</keyword>
<organism evidence="7 8">
    <name type="scientific">Liquorilactobacillus satsumensis DSM 16230 = JCM 12392</name>
    <dbReference type="NCBI Taxonomy" id="1423801"/>
    <lineage>
        <taxon>Bacteria</taxon>
        <taxon>Bacillati</taxon>
        <taxon>Bacillota</taxon>
        <taxon>Bacilli</taxon>
        <taxon>Lactobacillales</taxon>
        <taxon>Lactobacillaceae</taxon>
        <taxon>Liquorilactobacillus</taxon>
    </lineage>
</organism>
<feature type="transmembrane region" description="Helical" evidence="6">
    <location>
        <begin position="186"/>
        <end position="202"/>
    </location>
</feature>
<dbReference type="GO" id="GO:0051301">
    <property type="term" value="P:cell division"/>
    <property type="evidence" value="ECO:0007669"/>
    <property type="project" value="InterPro"/>
</dbReference>
<proteinExistence type="predicted"/>
<feature type="transmembrane region" description="Helical" evidence="6">
    <location>
        <begin position="335"/>
        <end position="352"/>
    </location>
</feature>
<dbReference type="Proteomes" id="UP000051166">
    <property type="component" value="Unassembled WGS sequence"/>
</dbReference>
<dbReference type="PATRIC" id="fig|1423801.4.peg.1374"/>
<gene>
    <name evidence="7" type="ORF">FD50_GL001343</name>
</gene>
<dbReference type="OrthoDB" id="9768187at2"/>
<comment type="subcellular location">
    <subcellularLocation>
        <location evidence="1">Membrane</location>
        <topology evidence="1">Multi-pass membrane protein</topology>
    </subcellularLocation>
</comment>
<dbReference type="STRING" id="1423801.FD50_GL001343"/>
<feature type="transmembrane region" description="Helical" evidence="6">
    <location>
        <begin position="60"/>
        <end position="79"/>
    </location>
</feature>
<dbReference type="GO" id="GO:0008360">
    <property type="term" value="P:regulation of cell shape"/>
    <property type="evidence" value="ECO:0007669"/>
    <property type="project" value="UniProtKB-KW"/>
</dbReference>
<evidence type="ECO:0000256" key="5">
    <source>
        <dbReference type="ARBA" id="ARBA00023136"/>
    </source>
</evidence>
<dbReference type="AlphaFoldDB" id="A0A0R1UW75"/>
<keyword evidence="4 6" id="KW-1133">Transmembrane helix</keyword>
<dbReference type="PANTHER" id="PTHR30474">
    <property type="entry name" value="CELL CYCLE PROTEIN"/>
    <property type="match status" value="1"/>
</dbReference>
<dbReference type="PANTHER" id="PTHR30474:SF1">
    <property type="entry name" value="PEPTIDOGLYCAN GLYCOSYLTRANSFERASE MRDB"/>
    <property type="match status" value="1"/>
</dbReference>
<keyword evidence="8" id="KW-1185">Reference proteome</keyword>
<dbReference type="InterPro" id="IPR018365">
    <property type="entry name" value="Cell_cycle_FtsW-rel_CS"/>
</dbReference>
<sequence length="408" mass="45473">MALFLRRAILAQRQLTREDNADVRIDYGIIFSVLTLAVIGMASIFVAANHDTSTTSIGKMLAMQLVWYLIGTVAVVIIMQFDAEQLWKLAPIAYGIGITMLVLVLFMYSRSYYADTGAKSWFSFAGITFQPSEVMKPAYIMMLARVVAQHNNEYPVHTVNSDWHLLGKMFAWSVPIPILLKLQNDFGTMLVFFAILGGVILVSGITWKIIIPVASIVGIVGSLLIALVVFWRGILLNIGFKTYQFQRIEAWLDPSANTSDSSYQLWQSMKAIGSGKLFGKGFDVSNVYVPVRESDMVFSVIGENFGFIGGCVLIFLYLLLIFQMIQVTFDTKNEFYAYLSTGVIMMILFHVFENVGMSIGLLPLTGIPLPFISQGGSSLIGNMVGVGLVMSMRYHNKSYMFSSSREFH</sequence>
<dbReference type="GO" id="GO:0032153">
    <property type="term" value="C:cell division site"/>
    <property type="evidence" value="ECO:0007669"/>
    <property type="project" value="TreeGrafter"/>
</dbReference>
<dbReference type="InterPro" id="IPR001182">
    <property type="entry name" value="FtsW/RodA"/>
</dbReference>